<dbReference type="NCBIfam" id="TIGR00096">
    <property type="entry name" value="16S rRNA (cytidine(1402)-2'-O)-methyltransferase"/>
    <property type="match status" value="1"/>
</dbReference>
<keyword evidence="1 6" id="KW-0963">Cytoplasm</keyword>
<comment type="subcellular location">
    <subcellularLocation>
        <location evidence="6">Cytoplasm</location>
    </subcellularLocation>
</comment>
<keyword evidence="2 6" id="KW-0698">rRNA processing</keyword>
<organism evidence="8 9">
    <name type="scientific">Candidatus Uhrbacteria bacterium GW2011_GWF2_44_350</name>
    <dbReference type="NCBI Taxonomy" id="1619000"/>
    <lineage>
        <taxon>Bacteria</taxon>
        <taxon>Candidatus Uhriibacteriota</taxon>
    </lineage>
</organism>
<dbReference type="PIRSF" id="PIRSF005917">
    <property type="entry name" value="MTase_YraL"/>
    <property type="match status" value="1"/>
</dbReference>
<sequence length="224" mass="24500">MILYIVATPIGNLSDLTSRAIETFKTVDAILCEDTRMTLKILNSLDFKKPLISFHQHSDERKFQDVLKMLREGQSLALVTDAGTPGISDPGGLLVAAAVKEFGNKLEVIPIPGACAAIAALSVSGFPTDKFLFLGFPPHKKGRKSYFERVAATEETVCFYESTHRILKTLGELGVVVGDRQLVVCRELTKIHETTYRGTSSDVTESLKNSSIKGEFVIIVGPKK</sequence>
<protein>
    <recommendedName>
        <fullName evidence="6">Ribosomal RNA small subunit methyltransferase I</fullName>
        <ecNumber evidence="6">2.1.1.198</ecNumber>
    </recommendedName>
    <alternativeName>
        <fullName evidence="6">16S rRNA 2'-O-ribose C1402 methyltransferase</fullName>
    </alternativeName>
    <alternativeName>
        <fullName evidence="6">rRNA (cytidine-2'-O-)-methyltransferase RsmI</fullName>
    </alternativeName>
</protein>
<dbReference type="Pfam" id="PF00590">
    <property type="entry name" value="TP_methylase"/>
    <property type="match status" value="1"/>
</dbReference>
<dbReference type="InterPro" id="IPR014776">
    <property type="entry name" value="4pyrrole_Mease_sub2"/>
</dbReference>
<evidence type="ECO:0000256" key="3">
    <source>
        <dbReference type="ARBA" id="ARBA00022603"/>
    </source>
</evidence>
<evidence type="ECO:0000259" key="7">
    <source>
        <dbReference type="Pfam" id="PF00590"/>
    </source>
</evidence>
<comment type="caution">
    <text evidence="8">The sequence shown here is derived from an EMBL/GenBank/DDBJ whole genome shotgun (WGS) entry which is preliminary data.</text>
</comment>
<dbReference type="InterPro" id="IPR008189">
    <property type="entry name" value="rRNA_ssu_MeTfrase_I"/>
</dbReference>
<dbReference type="Proteomes" id="UP000034154">
    <property type="component" value="Unassembled WGS sequence"/>
</dbReference>
<dbReference type="InterPro" id="IPR014777">
    <property type="entry name" value="4pyrrole_Mease_sub1"/>
</dbReference>
<dbReference type="PANTHER" id="PTHR46111:SF1">
    <property type="entry name" value="RIBOSOMAL RNA SMALL SUBUNIT METHYLTRANSFERASE I"/>
    <property type="match status" value="1"/>
</dbReference>
<reference evidence="8 9" key="1">
    <citation type="journal article" date="2015" name="Nature">
        <title>rRNA introns, odd ribosomes, and small enigmatic genomes across a large radiation of phyla.</title>
        <authorList>
            <person name="Brown C.T."/>
            <person name="Hug L.A."/>
            <person name="Thomas B.C."/>
            <person name="Sharon I."/>
            <person name="Castelle C.J."/>
            <person name="Singh A."/>
            <person name="Wilkins M.J."/>
            <person name="Williams K.H."/>
            <person name="Banfield J.F."/>
        </authorList>
    </citation>
    <scope>NUCLEOTIDE SEQUENCE [LARGE SCALE GENOMIC DNA]</scope>
</reference>
<dbReference type="InterPro" id="IPR000878">
    <property type="entry name" value="4pyrrol_Mease"/>
</dbReference>
<dbReference type="InterPro" id="IPR035996">
    <property type="entry name" value="4pyrrol_Methylase_sf"/>
</dbReference>
<dbReference type="GO" id="GO:0070677">
    <property type="term" value="F:rRNA (cytosine-2'-O-)-methyltransferase activity"/>
    <property type="evidence" value="ECO:0007669"/>
    <property type="project" value="UniProtKB-UniRule"/>
</dbReference>
<dbReference type="PATRIC" id="fig|1619000.3.peg.243"/>
<dbReference type="AlphaFoldDB" id="A0A0G1JJQ7"/>
<gene>
    <name evidence="6" type="primary">rsmI</name>
    <name evidence="8" type="ORF">UW63_C0012G0002</name>
</gene>
<dbReference type="EMBL" id="LCJB01000012">
    <property type="protein sequence ID" value="KKT71603.1"/>
    <property type="molecule type" value="Genomic_DNA"/>
</dbReference>
<comment type="catalytic activity">
    <reaction evidence="6">
        <text>cytidine(1402) in 16S rRNA + S-adenosyl-L-methionine = 2'-O-methylcytidine(1402) in 16S rRNA + S-adenosyl-L-homocysteine + H(+)</text>
        <dbReference type="Rhea" id="RHEA:42924"/>
        <dbReference type="Rhea" id="RHEA-COMP:10285"/>
        <dbReference type="Rhea" id="RHEA-COMP:10286"/>
        <dbReference type="ChEBI" id="CHEBI:15378"/>
        <dbReference type="ChEBI" id="CHEBI:57856"/>
        <dbReference type="ChEBI" id="CHEBI:59789"/>
        <dbReference type="ChEBI" id="CHEBI:74495"/>
        <dbReference type="ChEBI" id="CHEBI:82748"/>
        <dbReference type="EC" id="2.1.1.198"/>
    </reaction>
</comment>
<evidence type="ECO:0000256" key="6">
    <source>
        <dbReference type="HAMAP-Rule" id="MF_01877"/>
    </source>
</evidence>
<comment type="similarity">
    <text evidence="6">Belongs to the methyltransferase superfamily. RsmI family.</text>
</comment>
<evidence type="ECO:0000256" key="4">
    <source>
        <dbReference type="ARBA" id="ARBA00022679"/>
    </source>
</evidence>
<dbReference type="PANTHER" id="PTHR46111">
    <property type="entry name" value="RIBOSOMAL RNA SMALL SUBUNIT METHYLTRANSFERASE I"/>
    <property type="match status" value="1"/>
</dbReference>
<feature type="domain" description="Tetrapyrrole methylase" evidence="7">
    <location>
        <begin position="3"/>
        <end position="203"/>
    </location>
</feature>
<dbReference type="GO" id="GO:0005737">
    <property type="term" value="C:cytoplasm"/>
    <property type="evidence" value="ECO:0007669"/>
    <property type="project" value="UniProtKB-SubCell"/>
</dbReference>
<dbReference type="EC" id="2.1.1.198" evidence="6"/>
<evidence type="ECO:0000256" key="5">
    <source>
        <dbReference type="ARBA" id="ARBA00022691"/>
    </source>
</evidence>
<keyword evidence="5 6" id="KW-0949">S-adenosyl-L-methionine</keyword>
<keyword evidence="4 6" id="KW-0808">Transferase</keyword>
<dbReference type="CDD" id="cd11648">
    <property type="entry name" value="RsmI"/>
    <property type="match status" value="1"/>
</dbReference>
<evidence type="ECO:0000256" key="1">
    <source>
        <dbReference type="ARBA" id="ARBA00022490"/>
    </source>
</evidence>
<dbReference type="SUPFAM" id="SSF53790">
    <property type="entry name" value="Tetrapyrrole methylase"/>
    <property type="match status" value="1"/>
</dbReference>
<evidence type="ECO:0000256" key="2">
    <source>
        <dbReference type="ARBA" id="ARBA00022552"/>
    </source>
</evidence>
<dbReference type="Gene3D" id="3.30.950.10">
    <property type="entry name" value="Methyltransferase, Cobalt-precorrin-4 Transmethylase, Domain 2"/>
    <property type="match status" value="1"/>
</dbReference>
<evidence type="ECO:0000313" key="9">
    <source>
        <dbReference type="Proteomes" id="UP000034154"/>
    </source>
</evidence>
<dbReference type="FunFam" id="3.30.950.10:FF:000002">
    <property type="entry name" value="Ribosomal RNA small subunit methyltransferase I"/>
    <property type="match status" value="1"/>
</dbReference>
<comment type="function">
    <text evidence="6">Catalyzes the 2'-O-methylation of the ribose of cytidine 1402 (C1402) in 16S rRNA.</text>
</comment>
<accession>A0A0G1JJQ7</accession>
<keyword evidence="3 6" id="KW-0489">Methyltransferase</keyword>
<dbReference type="HAMAP" id="MF_01877">
    <property type="entry name" value="16SrRNA_methyltr_I"/>
    <property type="match status" value="1"/>
</dbReference>
<proteinExistence type="inferred from homology"/>
<name>A0A0G1JJQ7_9BACT</name>
<evidence type="ECO:0000313" key="8">
    <source>
        <dbReference type="EMBL" id="KKT71603.1"/>
    </source>
</evidence>
<dbReference type="Gene3D" id="3.40.1010.10">
    <property type="entry name" value="Cobalt-precorrin-4 Transmethylase, Domain 1"/>
    <property type="match status" value="1"/>
</dbReference>